<evidence type="ECO:0000313" key="3">
    <source>
        <dbReference type="Proteomes" id="UP000649179"/>
    </source>
</evidence>
<protein>
    <submittedName>
        <fullName evidence="2">Uncharacterized protein</fullName>
    </submittedName>
</protein>
<keyword evidence="3" id="KW-1185">Reference proteome</keyword>
<reference evidence="2" key="1">
    <citation type="journal article" date="2014" name="Int. J. Syst. Evol. Microbiol.">
        <title>Complete genome sequence of Corynebacterium casei LMG S-19264T (=DSM 44701T), isolated from a smear-ripened cheese.</title>
        <authorList>
            <consortium name="US DOE Joint Genome Institute (JGI-PGF)"/>
            <person name="Walter F."/>
            <person name="Albersmeier A."/>
            <person name="Kalinowski J."/>
            <person name="Ruckert C."/>
        </authorList>
    </citation>
    <scope>NUCLEOTIDE SEQUENCE</scope>
    <source>
        <strain evidence="2">CGMCC 1.16067</strain>
    </source>
</reference>
<sequence>MSGTRGIFFEEAHALAAVSRLRRDGYAADLTRDRFAGEDDDEDHPWVVSTDAPDITLELLVEEYDGWLDVPEDTSAPMPPLQLPDSPRRRHRE</sequence>
<feature type="region of interest" description="Disordered" evidence="1">
    <location>
        <begin position="70"/>
        <end position="93"/>
    </location>
</feature>
<accession>A0A917BQC2</accession>
<dbReference type="AlphaFoldDB" id="A0A917BQC2"/>
<name>A0A917BQC2_9ACTN</name>
<gene>
    <name evidence="2" type="ORF">GCM10011519_30910</name>
</gene>
<reference evidence="2" key="2">
    <citation type="submission" date="2020-09" db="EMBL/GenBank/DDBJ databases">
        <authorList>
            <person name="Sun Q."/>
            <person name="Zhou Y."/>
        </authorList>
    </citation>
    <scope>NUCLEOTIDE SEQUENCE</scope>
    <source>
        <strain evidence="2">CGMCC 1.16067</strain>
    </source>
</reference>
<organism evidence="2 3">
    <name type="scientific">Marmoricola endophyticus</name>
    <dbReference type="NCBI Taxonomy" id="2040280"/>
    <lineage>
        <taxon>Bacteria</taxon>
        <taxon>Bacillati</taxon>
        <taxon>Actinomycetota</taxon>
        <taxon>Actinomycetes</taxon>
        <taxon>Propionibacteriales</taxon>
        <taxon>Nocardioidaceae</taxon>
        <taxon>Marmoricola</taxon>
    </lineage>
</organism>
<dbReference type="RefSeq" id="WP_188780579.1">
    <property type="nucleotide sequence ID" value="NZ_BMKQ01000001.1"/>
</dbReference>
<dbReference type="Proteomes" id="UP000649179">
    <property type="component" value="Unassembled WGS sequence"/>
</dbReference>
<evidence type="ECO:0000313" key="2">
    <source>
        <dbReference type="EMBL" id="GGF54798.1"/>
    </source>
</evidence>
<dbReference type="EMBL" id="BMKQ01000001">
    <property type="protein sequence ID" value="GGF54798.1"/>
    <property type="molecule type" value="Genomic_DNA"/>
</dbReference>
<comment type="caution">
    <text evidence="2">The sequence shown here is derived from an EMBL/GenBank/DDBJ whole genome shotgun (WGS) entry which is preliminary data.</text>
</comment>
<proteinExistence type="predicted"/>
<evidence type="ECO:0000256" key="1">
    <source>
        <dbReference type="SAM" id="MobiDB-lite"/>
    </source>
</evidence>